<proteinExistence type="predicted"/>
<evidence type="ECO:0000313" key="2">
    <source>
        <dbReference type="EMBL" id="MFC6034436.1"/>
    </source>
</evidence>
<sequence>MRIALHGYGLQVMASSEDNARTLLRNIGATPLEIVEEDFVEDLPRKRKTNWLWLPVAFSSGVPFLPKPRAGWFGALQGAALLTLYMLVLYVLFEWLWWFRYQM</sequence>
<feature type="transmembrane region" description="Helical" evidence="1">
    <location>
        <begin position="72"/>
        <end position="93"/>
    </location>
</feature>
<keyword evidence="1" id="KW-0472">Membrane</keyword>
<name>A0ABW1KTQ6_9PROT</name>
<evidence type="ECO:0000256" key="1">
    <source>
        <dbReference type="SAM" id="Phobius"/>
    </source>
</evidence>
<dbReference type="EMBL" id="JBHPON010000001">
    <property type="protein sequence ID" value="MFC6034436.1"/>
    <property type="molecule type" value="Genomic_DNA"/>
</dbReference>
<accession>A0ABW1KTQ6</accession>
<keyword evidence="3" id="KW-1185">Reference proteome</keyword>
<protein>
    <submittedName>
        <fullName evidence="2">Uncharacterized protein</fullName>
    </submittedName>
</protein>
<dbReference type="RefSeq" id="WP_379923926.1">
    <property type="nucleotide sequence ID" value="NZ_JBHPON010000001.1"/>
</dbReference>
<dbReference type="Proteomes" id="UP001596116">
    <property type="component" value="Unassembled WGS sequence"/>
</dbReference>
<gene>
    <name evidence="2" type="ORF">ACFMB1_02710</name>
</gene>
<keyword evidence="1" id="KW-0812">Transmembrane</keyword>
<reference evidence="2 3" key="1">
    <citation type="submission" date="2024-09" db="EMBL/GenBank/DDBJ databases">
        <authorList>
            <person name="Zhang Z.-H."/>
        </authorList>
    </citation>
    <scope>NUCLEOTIDE SEQUENCE [LARGE SCALE GENOMIC DNA]</scope>
    <source>
        <strain evidence="2 3">HHTR114</strain>
    </source>
</reference>
<evidence type="ECO:0000313" key="3">
    <source>
        <dbReference type="Proteomes" id="UP001596116"/>
    </source>
</evidence>
<comment type="caution">
    <text evidence="2">The sequence shown here is derived from an EMBL/GenBank/DDBJ whole genome shotgun (WGS) entry which is preliminary data.</text>
</comment>
<organism evidence="2 3">
    <name type="scientific">Hyphococcus aureus</name>
    <dbReference type="NCBI Taxonomy" id="2666033"/>
    <lineage>
        <taxon>Bacteria</taxon>
        <taxon>Pseudomonadati</taxon>
        <taxon>Pseudomonadota</taxon>
        <taxon>Alphaproteobacteria</taxon>
        <taxon>Parvularculales</taxon>
        <taxon>Parvularculaceae</taxon>
        <taxon>Hyphococcus</taxon>
    </lineage>
</organism>
<keyword evidence="1" id="KW-1133">Transmembrane helix</keyword>